<dbReference type="Pfam" id="PF00437">
    <property type="entry name" value="T2SSE"/>
    <property type="match status" value="1"/>
</dbReference>
<dbReference type="Gene3D" id="3.30.450.380">
    <property type="match status" value="1"/>
</dbReference>
<dbReference type="InterPro" id="IPR027417">
    <property type="entry name" value="P-loop_NTPase"/>
</dbReference>
<organism evidence="3 4">
    <name type="scientific">Nocardioides dubius</name>
    <dbReference type="NCBI Taxonomy" id="317019"/>
    <lineage>
        <taxon>Bacteria</taxon>
        <taxon>Bacillati</taxon>
        <taxon>Actinomycetota</taxon>
        <taxon>Actinomycetes</taxon>
        <taxon>Propionibacteriales</taxon>
        <taxon>Nocardioidaceae</taxon>
        <taxon>Nocardioides</taxon>
    </lineage>
</organism>
<evidence type="ECO:0000256" key="1">
    <source>
        <dbReference type="ARBA" id="ARBA00006611"/>
    </source>
</evidence>
<sequence>MASLEPGPAVELAARVRDRLAHAGGRITPQTVAEALRAIGAVVGDATVLEVLRVLQAEAVGAGLLDPLLREPGVTDVLVNGAESVWVDRGHGLEPAGVRFADEEAVRRLAQRLAALGGRRLDDASPHVDVRLPDGTRCHAVLYPLARPGTAISLRVPRSSGWSLAELAERGAFSPAAVELLARIVAARLAFLVSGGTGVGKTALLSALLAQVAPQERIVIVEDSGELTPQHPHVVALEARTANVEGDGQIPMRQLVRQALRMRPDRVVIGEVRGVEVVDLLAALNTGHQGGCGTVHANSARAVPARLEALAMPAGLSRAALHSQVSSALDVVVHLGRSRAGLRRLREVAVLRRDAEGLVETLPAVSFADDGTVSEGAGAAQLVELLEGEPR</sequence>
<name>A0ABP4EIA7_9ACTN</name>
<dbReference type="CDD" id="cd01130">
    <property type="entry name" value="VirB11-like_ATPase"/>
    <property type="match status" value="1"/>
</dbReference>
<dbReference type="Gene3D" id="3.40.50.300">
    <property type="entry name" value="P-loop containing nucleotide triphosphate hydrolases"/>
    <property type="match status" value="1"/>
</dbReference>
<dbReference type="RefSeq" id="WP_343996061.1">
    <property type="nucleotide sequence ID" value="NZ_BAAALG010000013.1"/>
</dbReference>
<reference evidence="4" key="1">
    <citation type="journal article" date="2019" name="Int. J. Syst. Evol. Microbiol.">
        <title>The Global Catalogue of Microorganisms (GCM) 10K type strain sequencing project: providing services to taxonomists for standard genome sequencing and annotation.</title>
        <authorList>
            <consortium name="The Broad Institute Genomics Platform"/>
            <consortium name="The Broad Institute Genome Sequencing Center for Infectious Disease"/>
            <person name="Wu L."/>
            <person name="Ma J."/>
        </authorList>
    </citation>
    <scope>NUCLEOTIDE SEQUENCE [LARGE SCALE GENOMIC DNA]</scope>
    <source>
        <strain evidence="4">JCM 13008</strain>
    </source>
</reference>
<dbReference type="InterPro" id="IPR022399">
    <property type="entry name" value="TadA-like_ATPase"/>
</dbReference>
<dbReference type="SUPFAM" id="SSF52540">
    <property type="entry name" value="P-loop containing nucleoside triphosphate hydrolases"/>
    <property type="match status" value="1"/>
</dbReference>
<feature type="domain" description="Bacterial type II secretion system protein E" evidence="2">
    <location>
        <begin position="61"/>
        <end position="337"/>
    </location>
</feature>
<dbReference type="InterPro" id="IPR050921">
    <property type="entry name" value="T4SS_GSP_E_ATPase"/>
</dbReference>
<dbReference type="EMBL" id="BAAALG010000013">
    <property type="protein sequence ID" value="GAA1110611.1"/>
    <property type="molecule type" value="Genomic_DNA"/>
</dbReference>
<comment type="caution">
    <text evidence="3">The sequence shown here is derived from an EMBL/GenBank/DDBJ whole genome shotgun (WGS) entry which is preliminary data.</text>
</comment>
<dbReference type="NCBIfam" id="TIGR03819">
    <property type="entry name" value="heli_sec_ATPase"/>
    <property type="match status" value="1"/>
</dbReference>
<dbReference type="PANTHER" id="PTHR30486">
    <property type="entry name" value="TWITCHING MOTILITY PROTEIN PILT"/>
    <property type="match status" value="1"/>
</dbReference>
<evidence type="ECO:0000259" key="2">
    <source>
        <dbReference type="Pfam" id="PF00437"/>
    </source>
</evidence>
<proteinExistence type="inferred from homology"/>
<dbReference type="InterPro" id="IPR001482">
    <property type="entry name" value="T2SS/T4SS_dom"/>
</dbReference>
<protein>
    <submittedName>
        <fullName evidence="3">TadA family conjugal transfer-associated ATPase</fullName>
    </submittedName>
</protein>
<accession>A0ABP4EIA7</accession>
<keyword evidence="4" id="KW-1185">Reference proteome</keyword>
<dbReference type="PANTHER" id="PTHR30486:SF6">
    <property type="entry name" value="TYPE IV PILUS RETRACTATION ATPASE PILT"/>
    <property type="match status" value="1"/>
</dbReference>
<dbReference type="Proteomes" id="UP001501581">
    <property type="component" value="Unassembled WGS sequence"/>
</dbReference>
<gene>
    <name evidence="3" type="ORF">GCM10009668_34150</name>
</gene>
<evidence type="ECO:0000313" key="4">
    <source>
        <dbReference type="Proteomes" id="UP001501581"/>
    </source>
</evidence>
<comment type="similarity">
    <text evidence="1">Belongs to the GSP E family.</text>
</comment>
<evidence type="ECO:0000313" key="3">
    <source>
        <dbReference type="EMBL" id="GAA1110611.1"/>
    </source>
</evidence>